<name>F6B8A3_DESCC</name>
<dbReference type="InterPro" id="IPR025906">
    <property type="entry name" value="YjfB_motility"/>
</dbReference>
<sequence length="80" mass="8802">MVKSLGQLQQQVSLAVMKKAMDAAEQSGSLVQQMLDKAAEGRAVLGEQEACPAGFLFAKVPGTCFFRQKLTRTCFWIYSK</sequence>
<dbReference type="KEGG" id="dca:Desca_1821"/>
<dbReference type="EMBL" id="CP002736">
    <property type="protein sequence ID" value="AEF94667.1"/>
    <property type="molecule type" value="Genomic_DNA"/>
</dbReference>
<dbReference type="Proteomes" id="UP000009226">
    <property type="component" value="Chromosome"/>
</dbReference>
<dbReference type="Pfam" id="PF14070">
    <property type="entry name" value="YjfB_motility"/>
    <property type="match status" value="1"/>
</dbReference>
<gene>
    <name evidence="1" type="ordered locus">Desca_1821</name>
</gene>
<evidence type="ECO:0000313" key="1">
    <source>
        <dbReference type="EMBL" id="AEF94667.1"/>
    </source>
</evidence>
<keyword evidence="2" id="KW-1185">Reference proteome</keyword>
<dbReference type="AlphaFoldDB" id="F6B8A3"/>
<organism evidence="1 2">
    <name type="scientific">Desulfotomaculum nigrificans (strain DSM 14880 / VKM B-2319 / CO-1-SRB)</name>
    <name type="common">Desulfotomaculum carboxydivorans</name>
    <dbReference type="NCBI Taxonomy" id="868595"/>
    <lineage>
        <taxon>Bacteria</taxon>
        <taxon>Bacillati</taxon>
        <taxon>Bacillota</taxon>
        <taxon>Clostridia</taxon>
        <taxon>Eubacteriales</taxon>
        <taxon>Desulfotomaculaceae</taxon>
        <taxon>Desulfotomaculum</taxon>
    </lineage>
</organism>
<proteinExistence type="predicted"/>
<dbReference type="STRING" id="868595.Desca_1821"/>
<protein>
    <submittedName>
        <fullName evidence="1">Uncharacterized protein</fullName>
    </submittedName>
</protein>
<evidence type="ECO:0000313" key="2">
    <source>
        <dbReference type="Proteomes" id="UP000009226"/>
    </source>
</evidence>
<dbReference type="HOGENOM" id="CLU_2583989_0_0_9"/>
<accession>F6B8A3</accession>
<reference evidence="1" key="1">
    <citation type="submission" date="2011-05" db="EMBL/GenBank/DDBJ databases">
        <title>Complete sequence of Desulfotomaculum carboxydivorans CO-1-SRB.</title>
        <authorList>
            <consortium name="US DOE Joint Genome Institute"/>
            <person name="Lucas S."/>
            <person name="Han J."/>
            <person name="Lapidus A."/>
            <person name="Cheng J.-F."/>
            <person name="Goodwin L."/>
            <person name="Pitluck S."/>
            <person name="Peters L."/>
            <person name="Mikhailova N."/>
            <person name="Lu M."/>
            <person name="Han C."/>
            <person name="Tapia R."/>
            <person name="Land M."/>
            <person name="Hauser L."/>
            <person name="Kyrpides N."/>
            <person name="Ivanova N."/>
            <person name="Pagani I."/>
            <person name="Stams A."/>
            <person name="Plugge C."/>
            <person name="Muyzer G."/>
            <person name="Kuever J."/>
            <person name="Parshina S."/>
            <person name="Ivanova A."/>
            <person name="Nazina T."/>
            <person name="Woyke T."/>
        </authorList>
    </citation>
    <scope>NUCLEOTIDE SEQUENCE [LARGE SCALE GENOMIC DNA]</scope>
    <source>
        <strain evidence="1">CO-1-SRB</strain>
    </source>
</reference>